<evidence type="ECO:0000256" key="13">
    <source>
        <dbReference type="ARBA" id="ARBA00023180"/>
    </source>
</evidence>
<dbReference type="Pfam" id="PF13854">
    <property type="entry name" value="Kelch_HCF"/>
    <property type="match status" value="1"/>
</dbReference>
<dbReference type="FunFam" id="2.60.40.10:FF:000259">
    <property type="entry name" value="Host cell factor 1 (Predicted)"/>
    <property type="match status" value="1"/>
</dbReference>
<reference evidence="20" key="1">
    <citation type="submission" date="2018-05" db="EMBL/GenBank/DDBJ databases">
        <authorList>
            <person name="Datahose"/>
        </authorList>
    </citation>
    <scope>NUCLEOTIDE SEQUENCE</scope>
</reference>
<dbReference type="PROSITE" id="PS50853">
    <property type="entry name" value="FN3"/>
    <property type="match status" value="1"/>
</dbReference>
<dbReference type="Gene3D" id="2.60.40.10">
    <property type="entry name" value="Immunoglobulins"/>
    <property type="match status" value="2"/>
</dbReference>
<dbReference type="SUPFAM" id="SSF49265">
    <property type="entry name" value="Fibronectin type III"/>
    <property type="match status" value="1"/>
</dbReference>
<dbReference type="InterPro" id="IPR003961">
    <property type="entry name" value="FN3_dom"/>
</dbReference>
<evidence type="ECO:0000256" key="15">
    <source>
        <dbReference type="ARBA" id="ARBA00023306"/>
    </source>
</evidence>
<evidence type="ECO:0000313" key="20">
    <source>
        <dbReference type="Ensembl" id="ENSACLP00000044849.1"/>
    </source>
</evidence>
<evidence type="ECO:0000259" key="19">
    <source>
        <dbReference type="PROSITE" id="PS50853"/>
    </source>
</evidence>
<name>A0AAX7SJZ0_ASTCA</name>
<dbReference type="InterPro" id="IPR013783">
    <property type="entry name" value="Ig-like_fold"/>
</dbReference>
<evidence type="ECO:0000256" key="17">
    <source>
        <dbReference type="ARBA" id="ARBA00081526"/>
    </source>
</evidence>
<feature type="region of interest" description="Disordered" evidence="18">
    <location>
        <begin position="924"/>
        <end position="946"/>
    </location>
</feature>
<keyword evidence="10" id="KW-0832">Ubl conjugation</keyword>
<evidence type="ECO:0000256" key="6">
    <source>
        <dbReference type="ARBA" id="ARBA00022499"/>
    </source>
</evidence>
<evidence type="ECO:0000256" key="8">
    <source>
        <dbReference type="ARBA" id="ARBA00022737"/>
    </source>
</evidence>
<keyword evidence="7" id="KW-0597">Phosphoprotein</keyword>
<keyword evidence="8" id="KW-0677">Repeat</keyword>
<keyword evidence="13" id="KW-0325">Glycoprotein</keyword>
<dbReference type="GO" id="GO:0005737">
    <property type="term" value="C:cytoplasm"/>
    <property type="evidence" value="ECO:0007669"/>
    <property type="project" value="UniProtKB-SubCell"/>
</dbReference>
<dbReference type="GO" id="GO:0035097">
    <property type="term" value="C:histone methyltransferase complex"/>
    <property type="evidence" value="ECO:0007669"/>
    <property type="project" value="TreeGrafter"/>
</dbReference>
<evidence type="ECO:0000256" key="16">
    <source>
        <dbReference type="ARBA" id="ARBA00074287"/>
    </source>
</evidence>
<proteinExistence type="predicted"/>
<keyword evidence="15" id="KW-0131">Cell cycle</keyword>
<evidence type="ECO:0000256" key="3">
    <source>
        <dbReference type="ARBA" id="ARBA00022441"/>
    </source>
</evidence>
<evidence type="ECO:0000256" key="11">
    <source>
        <dbReference type="ARBA" id="ARBA00022853"/>
    </source>
</evidence>
<keyword evidence="9" id="KW-0068">Autocatalytic cleavage</keyword>
<dbReference type="InterPro" id="IPR043536">
    <property type="entry name" value="HCF1/2"/>
</dbReference>
<feature type="domain" description="Fibronectin type-III" evidence="19">
    <location>
        <begin position="1390"/>
        <end position="1479"/>
    </location>
</feature>
<dbReference type="InterPro" id="IPR015915">
    <property type="entry name" value="Kelch-typ_b-propeller"/>
</dbReference>
<dbReference type="GeneTree" id="ENSGT00940000167532"/>
<reference evidence="20" key="2">
    <citation type="submission" date="2025-08" db="UniProtKB">
        <authorList>
            <consortium name="Ensembl"/>
        </authorList>
    </citation>
    <scope>IDENTIFICATION</scope>
</reference>
<dbReference type="Ensembl" id="ENSACLT00000059188.1">
    <property type="protein sequence ID" value="ENSACLP00000044849.1"/>
    <property type="gene ID" value="ENSACLG00000036812.1"/>
</dbReference>
<comment type="subcellular location">
    <subcellularLocation>
        <location evidence="2">Cytoplasm</location>
    </subcellularLocation>
    <subcellularLocation>
        <location evidence="1">Nucleus</location>
    </subcellularLocation>
</comment>
<dbReference type="Proteomes" id="UP000265100">
    <property type="component" value="Chromosome 20"/>
</dbReference>
<accession>A0AAX7SJZ0</accession>
<gene>
    <name evidence="20" type="primary">HCFC1</name>
</gene>
<dbReference type="SMART" id="SM00060">
    <property type="entry name" value="FN3"/>
    <property type="match status" value="2"/>
</dbReference>
<dbReference type="PANTHER" id="PTHR46003:SF3">
    <property type="entry name" value="HOST CELL FACTOR 1"/>
    <property type="match status" value="1"/>
</dbReference>
<keyword evidence="5" id="KW-0963">Cytoplasm</keyword>
<dbReference type="GO" id="GO:0003713">
    <property type="term" value="F:transcription coactivator activity"/>
    <property type="evidence" value="ECO:0007669"/>
    <property type="project" value="TreeGrafter"/>
</dbReference>
<evidence type="ECO:0000256" key="18">
    <source>
        <dbReference type="SAM" id="MobiDB-lite"/>
    </source>
</evidence>
<keyword evidence="11" id="KW-0156">Chromatin regulator</keyword>
<keyword evidence="3" id="KW-0880">Kelch repeat</keyword>
<keyword evidence="6" id="KW-1017">Isopeptide bond</keyword>
<evidence type="ECO:0000256" key="12">
    <source>
        <dbReference type="ARBA" id="ARBA00022990"/>
    </source>
</evidence>
<keyword evidence="14" id="KW-0539">Nucleus</keyword>
<feature type="region of interest" description="Disordered" evidence="18">
    <location>
        <begin position="1298"/>
        <end position="1347"/>
    </location>
</feature>
<dbReference type="Gene3D" id="6.10.250.2590">
    <property type="match status" value="1"/>
</dbReference>
<evidence type="ECO:0000313" key="21">
    <source>
        <dbReference type="Proteomes" id="UP000265100"/>
    </source>
</evidence>
<evidence type="ECO:0000256" key="4">
    <source>
        <dbReference type="ARBA" id="ARBA00022481"/>
    </source>
</evidence>
<dbReference type="FunFam" id="2.60.40.10:FF:000443">
    <property type="entry name" value="host cell factor 1"/>
    <property type="match status" value="1"/>
</dbReference>
<evidence type="ECO:0000256" key="5">
    <source>
        <dbReference type="ARBA" id="ARBA00022490"/>
    </source>
</evidence>
<reference evidence="20" key="3">
    <citation type="submission" date="2025-09" db="UniProtKB">
        <authorList>
            <consortium name="Ensembl"/>
        </authorList>
    </citation>
    <scope>IDENTIFICATION</scope>
</reference>
<evidence type="ECO:0000256" key="7">
    <source>
        <dbReference type="ARBA" id="ARBA00022553"/>
    </source>
</evidence>
<protein>
    <recommendedName>
        <fullName evidence="16">Host cell factor 1</fullName>
    </recommendedName>
    <alternativeName>
        <fullName evidence="17">C1 factor</fullName>
    </alternativeName>
</protein>
<dbReference type="PANTHER" id="PTHR46003">
    <property type="entry name" value="HOST CELL FACTOR"/>
    <property type="match status" value="1"/>
</dbReference>
<organism evidence="20 21">
    <name type="scientific">Astatotilapia calliptera</name>
    <name type="common">Eastern happy</name>
    <name type="synonym">Chromis callipterus</name>
    <dbReference type="NCBI Taxonomy" id="8154"/>
    <lineage>
        <taxon>Eukaryota</taxon>
        <taxon>Metazoa</taxon>
        <taxon>Chordata</taxon>
        <taxon>Craniata</taxon>
        <taxon>Vertebrata</taxon>
        <taxon>Euteleostomi</taxon>
        <taxon>Actinopterygii</taxon>
        <taxon>Neopterygii</taxon>
        <taxon>Teleostei</taxon>
        <taxon>Neoteleostei</taxon>
        <taxon>Acanthomorphata</taxon>
        <taxon>Ovalentaria</taxon>
        <taxon>Cichlomorphae</taxon>
        <taxon>Cichliformes</taxon>
        <taxon>Cichlidae</taxon>
        <taxon>African cichlids</taxon>
        <taxon>Pseudocrenilabrinae</taxon>
        <taxon>Haplochromini</taxon>
        <taxon>Astatotilapia</taxon>
    </lineage>
</organism>
<dbReference type="SUPFAM" id="SSF117281">
    <property type="entry name" value="Kelch motif"/>
    <property type="match status" value="1"/>
</dbReference>
<evidence type="ECO:0000256" key="9">
    <source>
        <dbReference type="ARBA" id="ARBA00022813"/>
    </source>
</evidence>
<dbReference type="GO" id="GO:0006338">
    <property type="term" value="P:chromatin remodeling"/>
    <property type="evidence" value="ECO:0007669"/>
    <property type="project" value="TreeGrafter"/>
</dbReference>
<dbReference type="FunFam" id="2.120.10.80:FF:000008">
    <property type="entry name" value="host cell factor 1 isoform X1"/>
    <property type="match status" value="1"/>
</dbReference>
<keyword evidence="21" id="KW-1185">Reference proteome</keyword>
<sequence length="1606" mass="165409">MEAKPRRPAVLQPRWKRVVGSTGPVPRPRHGHRAVAIKELMVVFGGGNEGIVDELHVYNTATNQWFIPAVRGDIPPGCAAYGFVCDGTRLLVFGGMVEYGKYSNDLYELQASRWEWKRLKAKAPKNGPPPCPRLGHSFSLIGSRCYLFGGLANDSEDPKNNIPRYLNDLYCLELRPGSSVVGWEIPATSGPPPPPRESHTAVVTTNHGASRLIIYGGMSGCRLGDLWVLDIDSLVWSKPGLGGTAPLPRSLHSATTINNKMYVFGGWVPLVMDDVKVATHEKEWKCTNTLACLNLDTMCWETVLMDTSEENIPRARAGHCSVAINSRLYIWSGRDGYRKAWNNQVCCKDLWYLETERPCAPSRVQLVRANTTSLEVSWGPSQTADTYLLQLQKYDIPATPAASSPATTPSPTIATPGASSPKSSAPVTAVPANQTVPLSGITLVPTPTASVAGTPLAAAAKAPAILKVPSAPGTTGGASIVTVRQAMPKSPVGVTTLPAGVRMVVPAQPGQTPIGSNPQMSGMAALAAAAAATQKIPPSTATVLNVPAGATLVKTVAVSPGTSSLPVKVVSNVATGMLKTAAAQVGGASVSNPGTPSRPIITVHKSGTVTVSQQAQVVTTVVGGVTKTITLVNSPLSMGGGGTLLSNLSSLGKVVSLVQTKPVQSGAVTVQAGSNAVTQILQAKGGLPAGTILKLVSSADGKQTTILSTAQAGSSAGKPTILGVAPAASKPGTTIIKTIPVSALQGGAGTTPAHTLQSGNSPITILTTKMVTPGTAGKILTTVPKVSAGGQQGVTQLVLKGAPGTPGTILRTVPMSGVRLVSPGGVGTKPGTVTTLVVKGTTGVSNLGTVTGNISTTVAGTASAQVNASLATPITTLATVATLAGQVTTATAATGPKQVTLITTPSGAEAQPVVQDLPVSIMASPTSEEPGSTTITSTTTTAQGETGESAVAAGTETSTTSILFSCFVYAVINDAAVTMVCSNPPCETHETGTTNTATVASANISGSNQVCSNPPCETHETGTTNTATVASANISGSNQVCSNPPCEMHETGTTNTATVASASMRQELQVRSWRLAGFLLILYDHHVPASPPQMSSNQPAAQQSAPPAVILNTCSNPPCETTNTATTAGVGGLQQLNTSCLCLQVCSKPPCETHETGTTNTATTAGSNGARFWFQVCSNPPCETHETGTTNTATTMASSDGGLPQELMSSEGDGGEDVSGTTTTLMVTGALMPDQLAVTTATEEAAQQATIQAVLQAAGHIVAFMTDVILSCAGDAEGSEQSIPIVLTQQELAALVQQQQQLQSIHQPEPEPEPEPEPQHSSIPTEGLAPADSLNDPAADTSNGHELASSAVTSAVARLASTFGPAPTLTSGQVKNEAPAALPEAPNGIAPTAPVKTSVKEDRWFDVGIVKVTNMVVSHYYVPYDDNTPDDDSGVVPDYSRMRKVELQPGTAYKFRVAGINICGRGAFSEVSAFKTCLPGFPGAPCAIKISKNLDGAQLTWEPPAVTSGKITEYSVYLAIHSSQASSSSSSSSGSGATQLAFMRVYCGPNPSCLVQSSSLANAHIDYTTKPAIIFRIAARNQKGYGPATQVRWLQGENHQDQDQVC</sequence>
<evidence type="ECO:0000256" key="1">
    <source>
        <dbReference type="ARBA" id="ARBA00004123"/>
    </source>
</evidence>
<keyword evidence="4" id="KW-0488">Methylation</keyword>
<dbReference type="CDD" id="cd00063">
    <property type="entry name" value="FN3"/>
    <property type="match status" value="1"/>
</dbReference>
<feature type="compositionally biased region" description="Low complexity" evidence="18">
    <location>
        <begin position="399"/>
        <end position="421"/>
    </location>
</feature>
<keyword evidence="12" id="KW-0007">Acetylation</keyword>
<evidence type="ECO:0000256" key="10">
    <source>
        <dbReference type="ARBA" id="ARBA00022843"/>
    </source>
</evidence>
<dbReference type="InterPro" id="IPR059124">
    <property type="entry name" value="Kelch_HCF"/>
</dbReference>
<evidence type="ECO:0000256" key="2">
    <source>
        <dbReference type="ARBA" id="ARBA00004496"/>
    </source>
</evidence>
<feature type="region of interest" description="Disordered" evidence="18">
    <location>
        <begin position="399"/>
        <end position="428"/>
    </location>
</feature>
<dbReference type="Gene3D" id="2.120.10.80">
    <property type="entry name" value="Kelch-type beta propeller"/>
    <property type="match status" value="3"/>
</dbReference>
<dbReference type="InterPro" id="IPR036116">
    <property type="entry name" value="FN3_sf"/>
</dbReference>
<evidence type="ECO:0000256" key="14">
    <source>
        <dbReference type="ARBA" id="ARBA00023242"/>
    </source>
</evidence>
<dbReference type="FunFam" id="2.120.10.80:FF:000015">
    <property type="entry name" value="host cell factor 1 isoform X1"/>
    <property type="match status" value="1"/>
</dbReference>